<evidence type="ECO:0008006" key="3">
    <source>
        <dbReference type="Google" id="ProtNLM"/>
    </source>
</evidence>
<dbReference type="Proteomes" id="UP000807825">
    <property type="component" value="Unassembled WGS sequence"/>
</dbReference>
<organism evidence="1 2">
    <name type="scientific">Desulfomonile tiedjei</name>
    <dbReference type="NCBI Taxonomy" id="2358"/>
    <lineage>
        <taxon>Bacteria</taxon>
        <taxon>Pseudomonadati</taxon>
        <taxon>Thermodesulfobacteriota</taxon>
        <taxon>Desulfomonilia</taxon>
        <taxon>Desulfomonilales</taxon>
        <taxon>Desulfomonilaceae</taxon>
        <taxon>Desulfomonile</taxon>
    </lineage>
</organism>
<gene>
    <name evidence="1" type="ORF">HY912_14510</name>
</gene>
<comment type="caution">
    <text evidence="1">The sequence shown here is derived from an EMBL/GenBank/DDBJ whole genome shotgun (WGS) entry which is preliminary data.</text>
</comment>
<proteinExistence type="predicted"/>
<reference evidence="1" key="1">
    <citation type="submission" date="2020-07" db="EMBL/GenBank/DDBJ databases">
        <title>Huge and variable diversity of episymbiotic CPR bacteria and DPANN archaea in groundwater ecosystems.</title>
        <authorList>
            <person name="He C.Y."/>
            <person name="Keren R."/>
            <person name="Whittaker M."/>
            <person name="Farag I.F."/>
            <person name="Doudna J."/>
            <person name="Cate J.H.D."/>
            <person name="Banfield J.F."/>
        </authorList>
    </citation>
    <scope>NUCLEOTIDE SEQUENCE</scope>
    <source>
        <strain evidence="1">NC_groundwater_1664_Pr3_B-0.1um_52_9</strain>
    </source>
</reference>
<name>A0A9D6V381_9BACT</name>
<dbReference type="AlphaFoldDB" id="A0A9D6V381"/>
<sequence length="67" mass="7297">MDGLRDGICNFNALGTYLHLHALGEPRWAECVLTKAAEFKSAREASSGFRKVVGENFAQPGLGDFPE</sequence>
<dbReference type="EMBL" id="JACRDE010000379">
    <property type="protein sequence ID" value="MBI5250699.1"/>
    <property type="molecule type" value="Genomic_DNA"/>
</dbReference>
<evidence type="ECO:0000313" key="2">
    <source>
        <dbReference type="Proteomes" id="UP000807825"/>
    </source>
</evidence>
<evidence type="ECO:0000313" key="1">
    <source>
        <dbReference type="EMBL" id="MBI5250699.1"/>
    </source>
</evidence>
<protein>
    <recommendedName>
        <fullName evidence="3">CobB/CobQ-like glutamine amidotransferase domain-containing protein</fullName>
    </recommendedName>
</protein>
<accession>A0A9D6V381</accession>